<evidence type="ECO:0000313" key="9">
    <source>
        <dbReference type="Proteomes" id="UP000092884"/>
    </source>
</evidence>
<dbReference type="SUPFAM" id="SSF53067">
    <property type="entry name" value="Actin-like ATPase domain"/>
    <property type="match status" value="2"/>
</dbReference>
<evidence type="ECO:0000256" key="3">
    <source>
        <dbReference type="ARBA" id="ARBA00023136"/>
    </source>
</evidence>
<keyword evidence="1 5" id="KW-1003">Cell membrane</keyword>
<dbReference type="STRING" id="222136.BBW65_06275"/>
<dbReference type="Gene3D" id="3.30.420.40">
    <property type="match status" value="2"/>
</dbReference>
<dbReference type="Gene3D" id="3.30.1490.110">
    <property type="match status" value="1"/>
</dbReference>
<dbReference type="InterPro" id="IPR043129">
    <property type="entry name" value="ATPase_NBD"/>
</dbReference>
<dbReference type="OrthoDB" id="9810567at2"/>
<dbReference type="PANTHER" id="PTHR32432">
    <property type="entry name" value="CELL DIVISION PROTEIN FTSA-RELATED"/>
    <property type="match status" value="1"/>
</dbReference>
<protein>
    <recommendedName>
        <fullName evidence="5 6">Cell division protein FtsA</fullName>
    </recommendedName>
</protein>
<dbReference type="GO" id="GO:0032153">
    <property type="term" value="C:cell division site"/>
    <property type="evidence" value="ECO:0007669"/>
    <property type="project" value="UniProtKB-UniRule"/>
</dbReference>
<dbReference type="NCBIfam" id="TIGR01174">
    <property type="entry name" value="ftsA"/>
    <property type="match status" value="1"/>
</dbReference>
<evidence type="ECO:0000313" key="8">
    <source>
        <dbReference type="EMBL" id="ANV98425.1"/>
    </source>
</evidence>
<dbReference type="CDD" id="cd24048">
    <property type="entry name" value="ASKHA_NBD_FtsA"/>
    <property type="match status" value="1"/>
</dbReference>
<dbReference type="GO" id="GO:0043093">
    <property type="term" value="P:FtsZ-dependent cytokinesis"/>
    <property type="evidence" value="ECO:0007669"/>
    <property type="project" value="UniProtKB-UniRule"/>
</dbReference>
<dbReference type="SMART" id="SM00842">
    <property type="entry name" value="FtsA"/>
    <property type="match status" value="1"/>
</dbReference>
<keyword evidence="4 5" id="KW-0131">Cell cycle</keyword>
<dbReference type="Proteomes" id="UP000092884">
    <property type="component" value="Chromosome"/>
</dbReference>
<feature type="domain" description="SHS2" evidence="7">
    <location>
        <begin position="5"/>
        <end position="191"/>
    </location>
</feature>
<dbReference type="KEGG" id="het:BBW65_06275"/>
<proteinExistence type="inferred from homology"/>
<dbReference type="Pfam" id="PF02491">
    <property type="entry name" value="SHS2_FTSA"/>
    <property type="match status" value="1"/>
</dbReference>
<dbReference type="RefSeq" id="WP_066341157.1">
    <property type="nucleotide sequence ID" value="NZ_CP016503.1"/>
</dbReference>
<comment type="subunit">
    <text evidence="5">Self-interacts. Interacts with FtsZ.</text>
</comment>
<comment type="function">
    <text evidence="5 6">Cell division protein that is involved in the assembly of the Z ring. May serve as a membrane anchor for the Z ring.</text>
</comment>
<comment type="similarity">
    <text evidence="5 6">Belongs to the FtsA/MreB family.</text>
</comment>
<accession>A0A1B1U6W3</accession>
<dbReference type="EMBL" id="CP016503">
    <property type="protein sequence ID" value="ANV98425.1"/>
    <property type="molecule type" value="Genomic_DNA"/>
</dbReference>
<evidence type="ECO:0000256" key="6">
    <source>
        <dbReference type="PIRNR" id="PIRNR003101"/>
    </source>
</evidence>
<dbReference type="Pfam" id="PF14450">
    <property type="entry name" value="FtsA"/>
    <property type="match status" value="1"/>
</dbReference>
<keyword evidence="2 5" id="KW-0132">Cell division</keyword>
<keyword evidence="3 5" id="KW-0472">Membrane</keyword>
<dbReference type="PIRSF" id="PIRSF003101">
    <property type="entry name" value="FtsA"/>
    <property type="match status" value="1"/>
</dbReference>
<dbReference type="HAMAP" id="MF_02033">
    <property type="entry name" value="FtsA"/>
    <property type="match status" value="1"/>
</dbReference>
<dbReference type="InterPro" id="IPR020823">
    <property type="entry name" value="Cell_div_FtsA"/>
</dbReference>
<keyword evidence="9" id="KW-1185">Reference proteome</keyword>
<organism evidence="8 9">
    <name type="scientific">Helicobacter enhydrae</name>
    <dbReference type="NCBI Taxonomy" id="222136"/>
    <lineage>
        <taxon>Bacteria</taxon>
        <taxon>Pseudomonadati</taxon>
        <taxon>Campylobacterota</taxon>
        <taxon>Epsilonproteobacteria</taxon>
        <taxon>Campylobacterales</taxon>
        <taxon>Helicobacteraceae</taxon>
        <taxon>Helicobacter</taxon>
    </lineage>
</organism>
<evidence type="ECO:0000256" key="2">
    <source>
        <dbReference type="ARBA" id="ARBA00022618"/>
    </source>
</evidence>
<dbReference type="AlphaFoldDB" id="A0A1B1U6W3"/>
<reference evidence="9" key="1">
    <citation type="submission" date="2016-07" db="EMBL/GenBank/DDBJ databases">
        <authorList>
            <person name="Florea S."/>
            <person name="Webb J.S."/>
            <person name="Jaromczyk J."/>
            <person name="Schardl C.L."/>
        </authorList>
    </citation>
    <scope>NUCLEOTIDE SEQUENCE [LARGE SCALE GENOMIC DNA]</scope>
    <source>
        <strain evidence="9">MIT 01-6242</strain>
    </source>
</reference>
<dbReference type="GO" id="GO:0009898">
    <property type="term" value="C:cytoplasmic side of plasma membrane"/>
    <property type="evidence" value="ECO:0007669"/>
    <property type="project" value="UniProtKB-UniRule"/>
</dbReference>
<name>A0A1B1U6W3_9HELI</name>
<evidence type="ECO:0000259" key="7">
    <source>
        <dbReference type="SMART" id="SM00842"/>
    </source>
</evidence>
<gene>
    <name evidence="5" type="primary">ftsA</name>
    <name evidence="8" type="ORF">BBW65_06275</name>
</gene>
<dbReference type="InterPro" id="IPR050696">
    <property type="entry name" value="FtsA/MreB"/>
</dbReference>
<dbReference type="PANTHER" id="PTHR32432:SF4">
    <property type="entry name" value="CELL DIVISION PROTEIN FTSA"/>
    <property type="match status" value="1"/>
</dbReference>
<sequence>MRQIVMAIDLGSINATCAIAEVVDGVPKILGYGQCQSRGIKKGAISNIEQAARSVQEAVDCARRMSGTTANKAIVSISGVYTKSRNGSGIVTIPNGEIGTAEIKRVVVGALHNVQIPIDYDVIHVLPYQFVVDEQEQVDDPNGMSGGRLKAMVHIVTAQKTHLENLKRVMKTAGIEIENIVLSSYASALATLSDDERELGVACVDIGGSTCDVMIYSGNSMCHNEVIKVGSHHITSDISMAFNTPLSAAEKIKIEHSDLANYQEQSNSKRLEIPLVGGSNKTQQIAYGDLAKVACYRLLEIFGIVYDTLKKNELRGQINAGLVLTGGMMKLKGIDKLVEAFSKELPTRIALPREIEGMPQDFCDYMNATLVGLILYSSGNFTKYELDSHKRLRVQKSRFIEDDRFDKVDMMALNAEQQELTPSQIFEDEKRTQMSPDQQPKENKLESFWEAFKKYF</sequence>
<evidence type="ECO:0000256" key="4">
    <source>
        <dbReference type="ARBA" id="ARBA00023306"/>
    </source>
</evidence>
<dbReference type="InterPro" id="IPR003494">
    <property type="entry name" value="SHS2_FtsA"/>
</dbReference>
<evidence type="ECO:0000256" key="1">
    <source>
        <dbReference type="ARBA" id="ARBA00022475"/>
    </source>
</evidence>
<evidence type="ECO:0000256" key="5">
    <source>
        <dbReference type="HAMAP-Rule" id="MF_02033"/>
    </source>
</evidence>
<comment type="subcellular location">
    <subcellularLocation>
        <location evidence="5">Cell membrane</location>
        <topology evidence="5">Peripheral membrane protein</topology>
        <orientation evidence="5">Cytoplasmic side</orientation>
    </subcellularLocation>
    <text evidence="5">Localizes to the Z ring in an FtsZ-dependent manner. Targeted to the membrane through a conserved C-terminal amphipathic helix.</text>
</comment>